<gene>
    <name evidence="4" type="ORF">DSLASN_30820</name>
</gene>
<feature type="transmembrane region" description="Helical" evidence="2">
    <location>
        <begin position="6"/>
        <end position="27"/>
    </location>
</feature>
<dbReference type="RefSeq" id="WP_236888875.1">
    <property type="nucleotide sequence ID" value="NZ_AP024488.1"/>
</dbReference>
<dbReference type="InterPro" id="IPR050697">
    <property type="entry name" value="Adenylyl/Guanylyl_Cyclase_3/4"/>
</dbReference>
<evidence type="ECO:0000313" key="4">
    <source>
        <dbReference type="EMBL" id="BCS97450.1"/>
    </source>
</evidence>
<keyword evidence="2" id="KW-1133">Transmembrane helix</keyword>
<feature type="transmembrane region" description="Helical" evidence="2">
    <location>
        <begin position="352"/>
        <end position="369"/>
    </location>
</feature>
<dbReference type="PANTHER" id="PTHR43081">
    <property type="entry name" value="ADENYLATE CYCLASE, TERMINAL-DIFFERENTIATION SPECIFIC-RELATED"/>
    <property type="match status" value="1"/>
</dbReference>
<dbReference type="InterPro" id="IPR001054">
    <property type="entry name" value="A/G_cyclase"/>
</dbReference>
<feature type="transmembrane region" description="Helical" evidence="2">
    <location>
        <begin position="403"/>
        <end position="423"/>
    </location>
</feature>
<dbReference type="SMART" id="SM00044">
    <property type="entry name" value="CYCc"/>
    <property type="match status" value="1"/>
</dbReference>
<feature type="transmembrane region" description="Helical" evidence="2">
    <location>
        <begin position="375"/>
        <end position="394"/>
    </location>
</feature>
<keyword evidence="2" id="KW-0472">Membrane</keyword>
<dbReference type="InterPro" id="IPR007890">
    <property type="entry name" value="CHASE2"/>
</dbReference>
<evidence type="ECO:0000256" key="2">
    <source>
        <dbReference type="SAM" id="Phobius"/>
    </source>
</evidence>
<dbReference type="SUPFAM" id="SSF55073">
    <property type="entry name" value="Nucleotide cyclase"/>
    <property type="match status" value="1"/>
</dbReference>
<dbReference type="Gene3D" id="3.30.70.1230">
    <property type="entry name" value="Nucleotide cyclase"/>
    <property type="match status" value="1"/>
</dbReference>
<dbReference type="InterPro" id="IPR019734">
    <property type="entry name" value="TPR_rpt"/>
</dbReference>
<keyword evidence="5" id="KW-1185">Reference proteome</keyword>
<feature type="domain" description="Guanylate cyclase" evidence="3">
    <location>
        <begin position="465"/>
        <end position="594"/>
    </location>
</feature>
<accession>A0ABM7PIP3</accession>
<protein>
    <submittedName>
        <fullName evidence="4">Adenylate/guanylate cyclase domain-containing protein</fullName>
    </submittedName>
</protein>
<reference evidence="4 5" key="1">
    <citation type="submission" date="2021-02" db="EMBL/GenBank/DDBJ databases">
        <title>Complete genome of Desulfoluna sp. strain ASN36.</title>
        <authorList>
            <person name="Takahashi A."/>
            <person name="Kojima H."/>
            <person name="Fukui M."/>
        </authorList>
    </citation>
    <scope>NUCLEOTIDE SEQUENCE [LARGE SCALE GENOMIC DNA]</scope>
    <source>
        <strain evidence="4 5">ASN36</strain>
    </source>
</reference>
<dbReference type="Pfam" id="PF00211">
    <property type="entry name" value="Guanylate_cyc"/>
    <property type="match status" value="1"/>
</dbReference>
<organism evidence="4 5">
    <name type="scientific">Desulfoluna limicola</name>
    <dbReference type="NCBI Taxonomy" id="2810562"/>
    <lineage>
        <taxon>Bacteria</taxon>
        <taxon>Pseudomonadati</taxon>
        <taxon>Thermodesulfobacteriota</taxon>
        <taxon>Desulfobacteria</taxon>
        <taxon>Desulfobacterales</taxon>
        <taxon>Desulfolunaceae</taxon>
        <taxon>Desulfoluna</taxon>
    </lineage>
</organism>
<dbReference type="PROSITE" id="PS50125">
    <property type="entry name" value="GUANYLATE_CYCLASE_2"/>
    <property type="match status" value="1"/>
</dbReference>
<sequence length="718" mass="79400">METVKNWPAMVASLATAFVATLVMGLFSLSPLYHNMRNAASDAAIRMITPKGMSDPDIVVVAIDDASIRNLSEVYKVNWPWPREFYGLVARYMSDAGARAVVFDMLFTEREVDRVDVDAETSEKAFADAIADSGVVVLGSVVEAGDKAADGVPGSKGMTFQNSEALSLPEYTSLTLPIPSLAEHSASGVVNFLSDSDGTVRRMPLFFRVGDELYPQLAFAAYLTATGDKVLRYDPQQRTLVTMKRTFHLDRKGNHTIFWYGKGGSEGSYRYDSFYDTLRSAVQAMGGETPVIPPAEYNGKYVVVCGTAPGLTDLKSTPFTSLAPYPGGEIQATMLDNYLNGRGLRVLSLDRLIMFSFVVSLIAALAFTARSFPVAAVTTTLLLLLPVCGSYLLFRYHAVVADYIFPIATLGLASSGAAVYRMVTEGAARRQIRTVFSRYLHEDVITQIMKEPEKVSLDGVECFGTVLFTDLQGFTTFAEDKTPRQLIKVLNDYFQVVTDIVLDQGGMLDKYTGDGIMAVFGAPMERKDHARAACEVILAFRREKVNEMIPSDRGNILTRIGISSGPVVVGNLGSTRRMDFTAIGDTVNLSARLEGVNKAYGTTNMLSEQTWEQVKDDYYFRELDRIRVKGKNKPIRVFTLVDRPERVSGRVLEIEEAFGEALAAYRLKQWDDAIGRFEKVLELNPEDNPSIAYIERCQLLKHTPELVDEEGVFTFKTK</sequence>
<feature type="repeat" description="TPR" evidence="1">
    <location>
        <begin position="654"/>
        <end position="687"/>
    </location>
</feature>
<dbReference type="CDD" id="cd07302">
    <property type="entry name" value="CHD"/>
    <property type="match status" value="1"/>
</dbReference>
<evidence type="ECO:0000259" key="3">
    <source>
        <dbReference type="PROSITE" id="PS50125"/>
    </source>
</evidence>
<evidence type="ECO:0000313" key="5">
    <source>
        <dbReference type="Proteomes" id="UP001320148"/>
    </source>
</evidence>
<keyword evidence="2" id="KW-0812">Transmembrane</keyword>
<dbReference type="InterPro" id="IPR029787">
    <property type="entry name" value="Nucleotide_cyclase"/>
</dbReference>
<dbReference type="SMART" id="SM01080">
    <property type="entry name" value="CHASE2"/>
    <property type="match status" value="1"/>
</dbReference>
<dbReference type="PANTHER" id="PTHR43081:SF1">
    <property type="entry name" value="ADENYLATE CYCLASE, TERMINAL-DIFFERENTIATION SPECIFIC"/>
    <property type="match status" value="1"/>
</dbReference>
<dbReference type="Proteomes" id="UP001320148">
    <property type="component" value="Chromosome"/>
</dbReference>
<dbReference type="Pfam" id="PF05226">
    <property type="entry name" value="CHASE2"/>
    <property type="match status" value="1"/>
</dbReference>
<name>A0ABM7PIP3_9BACT</name>
<evidence type="ECO:0000256" key="1">
    <source>
        <dbReference type="PROSITE-ProRule" id="PRU00339"/>
    </source>
</evidence>
<dbReference type="EMBL" id="AP024488">
    <property type="protein sequence ID" value="BCS97450.1"/>
    <property type="molecule type" value="Genomic_DNA"/>
</dbReference>
<proteinExistence type="predicted"/>
<keyword evidence="1" id="KW-0802">TPR repeat</keyword>
<dbReference type="PROSITE" id="PS50005">
    <property type="entry name" value="TPR"/>
    <property type="match status" value="1"/>
</dbReference>